<sequence>MSVTAHSDIDQIRELRARYCRLADTKRWEAMADLFTDDAVMHFHRPDGTLSHSVTAAEFPASVGGRVGTGQPVHHVFSHEIEFTSDSTASGVWAMEDYVFYDRQADSAAPFTRMHGLGHYHDTYRKVDDVWRIAGFKLSRLRIDITD</sequence>
<evidence type="ECO:0000259" key="1">
    <source>
        <dbReference type="Pfam" id="PF13577"/>
    </source>
</evidence>
<feature type="domain" description="SnoaL-like" evidence="1">
    <location>
        <begin position="7"/>
        <end position="135"/>
    </location>
</feature>
<gene>
    <name evidence="2" type="ORF">C6Y14_12445</name>
</gene>
<keyword evidence="3" id="KW-1185">Reference proteome</keyword>
<dbReference type="CDD" id="cd00531">
    <property type="entry name" value="NTF2_like"/>
    <property type="match status" value="1"/>
</dbReference>
<accession>A0A2P8Q9Q4</accession>
<organism evidence="2 3">
    <name type="scientific">Streptomyces dioscori</name>
    <dbReference type="NCBI Taxonomy" id="2109333"/>
    <lineage>
        <taxon>Bacteria</taxon>
        <taxon>Bacillati</taxon>
        <taxon>Actinomycetota</taxon>
        <taxon>Actinomycetes</taxon>
        <taxon>Kitasatosporales</taxon>
        <taxon>Streptomycetaceae</taxon>
        <taxon>Streptomyces</taxon>
        <taxon>Streptomyces aurantiacus group</taxon>
    </lineage>
</organism>
<dbReference type="RefSeq" id="WP_107016664.1">
    <property type="nucleotide sequence ID" value="NZ_KZ679041.1"/>
</dbReference>
<dbReference type="OrthoDB" id="4941530at2"/>
<dbReference type="AlphaFoldDB" id="A0A2P8Q9Q4"/>
<dbReference type="SUPFAM" id="SSF54427">
    <property type="entry name" value="NTF2-like"/>
    <property type="match status" value="1"/>
</dbReference>
<dbReference type="InterPro" id="IPR037401">
    <property type="entry name" value="SnoaL-like"/>
</dbReference>
<reference evidence="2 3" key="1">
    <citation type="submission" date="2018-03" db="EMBL/GenBank/DDBJ databases">
        <title>Streptomyces dioscori sp. nov., a novel endophytic actinobacterium isolated from bulbil of Dioscorea bulbifera L.</title>
        <authorList>
            <person name="Zhikuan W."/>
        </authorList>
    </citation>
    <scope>NUCLEOTIDE SEQUENCE [LARGE SCALE GENOMIC DNA]</scope>
    <source>
        <strain evidence="2 3">A217</strain>
    </source>
</reference>
<evidence type="ECO:0000313" key="3">
    <source>
        <dbReference type="Proteomes" id="UP000240429"/>
    </source>
</evidence>
<dbReference type="EMBL" id="PYBJ01000007">
    <property type="protein sequence ID" value="PSM42982.1"/>
    <property type="molecule type" value="Genomic_DNA"/>
</dbReference>
<dbReference type="Proteomes" id="UP000240429">
    <property type="component" value="Unassembled WGS sequence"/>
</dbReference>
<protein>
    <recommendedName>
        <fullName evidence="1">SnoaL-like domain-containing protein</fullName>
    </recommendedName>
</protein>
<dbReference type="Gene3D" id="3.10.450.50">
    <property type="match status" value="1"/>
</dbReference>
<name>A0A2P8Q9Q4_9ACTN</name>
<comment type="caution">
    <text evidence="2">The sequence shown here is derived from an EMBL/GenBank/DDBJ whole genome shotgun (WGS) entry which is preliminary data.</text>
</comment>
<evidence type="ECO:0000313" key="2">
    <source>
        <dbReference type="EMBL" id="PSM42982.1"/>
    </source>
</evidence>
<proteinExistence type="predicted"/>
<dbReference type="Pfam" id="PF13577">
    <property type="entry name" value="SnoaL_4"/>
    <property type="match status" value="1"/>
</dbReference>
<dbReference type="InterPro" id="IPR032710">
    <property type="entry name" value="NTF2-like_dom_sf"/>
</dbReference>